<dbReference type="RefSeq" id="WP_156856792.1">
    <property type="nucleotide sequence ID" value="NZ_BMOS01000029.1"/>
</dbReference>
<feature type="transmembrane region" description="Helical" evidence="14">
    <location>
        <begin position="12"/>
        <end position="35"/>
    </location>
</feature>
<dbReference type="Gene3D" id="3.40.710.10">
    <property type="entry name" value="DD-peptidase/beta-lactamase superfamily"/>
    <property type="match status" value="1"/>
</dbReference>
<comment type="similarity">
    <text evidence="4">Belongs to the transpeptidase family.</text>
</comment>
<keyword evidence="10 14" id="KW-1133">Transmembrane helix</keyword>
<dbReference type="Pfam" id="PF00905">
    <property type="entry name" value="Transpeptidase"/>
    <property type="match status" value="1"/>
</dbReference>
<name>A0A917Y1I4_9BACI</name>
<keyword evidence="7 14" id="KW-0812">Transmembrane</keyword>
<comment type="pathway">
    <text evidence="3">Cell wall biogenesis; peptidoglycan biosynthesis.</text>
</comment>
<evidence type="ECO:0000256" key="14">
    <source>
        <dbReference type="SAM" id="Phobius"/>
    </source>
</evidence>
<dbReference type="EMBL" id="BMOS01000029">
    <property type="protein sequence ID" value="GGN63813.1"/>
    <property type="molecule type" value="Genomic_DNA"/>
</dbReference>
<evidence type="ECO:0000256" key="1">
    <source>
        <dbReference type="ARBA" id="ARBA00004167"/>
    </source>
</evidence>
<dbReference type="GO" id="GO:0071972">
    <property type="term" value="F:peptidoglycan L,D-transpeptidase activity"/>
    <property type="evidence" value="ECO:0007669"/>
    <property type="project" value="TreeGrafter"/>
</dbReference>
<dbReference type="SUPFAM" id="SSF56601">
    <property type="entry name" value="beta-lactamase/transpeptidase-like"/>
    <property type="match status" value="1"/>
</dbReference>
<dbReference type="InterPro" id="IPR036138">
    <property type="entry name" value="PBP_dimer_sf"/>
</dbReference>
<keyword evidence="11 14" id="KW-0472">Membrane</keyword>
<dbReference type="PANTHER" id="PTHR30627">
    <property type="entry name" value="PEPTIDOGLYCAN D,D-TRANSPEPTIDASE"/>
    <property type="match status" value="1"/>
</dbReference>
<dbReference type="InterPro" id="IPR050515">
    <property type="entry name" value="Beta-lactam/transpept"/>
</dbReference>
<evidence type="ECO:0000313" key="18">
    <source>
        <dbReference type="Proteomes" id="UP000624041"/>
    </source>
</evidence>
<sequence>MKEKKKKRAQLPFRTNIIFFIVFLLFSMLIFQLGVVQILNGEEFQEEIDKTIQDTTKIPVPRGKIYDRNENLVVDNKALYSITYTPPKGVQPQDRLDLAEKLAKFISMDSKEELNKITDRDKREYVYLKDLAKNEGKSADEREETYEDLLPEEKTKDMSNAEIYQEVLKSIPDEHVADNNFTKEELEVIRIKKELDKAYSLTPQIIKNEDVTPEEYALVSENLDQLPGINATTDWDREYMYGSTIRSLLGSISTHQTGIPAENMQYFMSRGYSRNDRVGRSGLEQQYEDVLRGTKEKIEYTTTKSGAIIDSKTLVKGERGKDLILTIDMEFQEKVDEILEEELRKAIQLDPYNNRYLNDALAVVMDPKTGELISVAGKTYDHKEGTFSYSPHHTLHDAHRPGSVVKGATVLAGLHSGVISPGQIFNDRPIKIAGTPEKRSLSSTIGLADDIKALKESSNIYMFYIALRMAGDYRTPFPNGASSSMDLAAWQEMRNYFLQFGLGAPTGIDFPSESTGVLGQSKNDVGLLMNYAIGQYDTYTTLQLAQYVSTIANDGYRVRPHFVKEIREPIASKKELGPLYKSINTEYLNQIQASESEIARVQEGFRQAFQVQRGTAYSNFAGKDYNAVGKTGTAENTVYVDGVGYDTINRAIIGYAPMDNPEVAFAVLVPNIGINAREDGNVANRIAERILDTYFEMQEEQDDGDAEEAAEDGES</sequence>
<dbReference type="Gene3D" id="3.90.1310.10">
    <property type="entry name" value="Penicillin-binding protein 2a (Domain 2)"/>
    <property type="match status" value="1"/>
</dbReference>
<evidence type="ECO:0000256" key="3">
    <source>
        <dbReference type="ARBA" id="ARBA00004752"/>
    </source>
</evidence>
<comment type="caution">
    <text evidence="17">The sequence shown here is derived from an EMBL/GenBank/DDBJ whole genome shotgun (WGS) entry which is preliminary data.</text>
</comment>
<dbReference type="Proteomes" id="UP000624041">
    <property type="component" value="Unassembled WGS sequence"/>
</dbReference>
<evidence type="ECO:0000313" key="17">
    <source>
        <dbReference type="EMBL" id="GGN63813.1"/>
    </source>
</evidence>
<feature type="domain" description="Penicillin-binding protein transpeptidase" evidence="15">
    <location>
        <begin position="361"/>
        <end position="692"/>
    </location>
</feature>
<dbReference type="EC" id="3.4.16.4" evidence="5"/>
<evidence type="ECO:0000256" key="12">
    <source>
        <dbReference type="ARBA" id="ARBA00023316"/>
    </source>
</evidence>
<evidence type="ECO:0000256" key="2">
    <source>
        <dbReference type="ARBA" id="ARBA00004236"/>
    </source>
</evidence>
<dbReference type="GO" id="GO:0005886">
    <property type="term" value="C:plasma membrane"/>
    <property type="evidence" value="ECO:0007669"/>
    <property type="project" value="UniProtKB-SubCell"/>
</dbReference>
<dbReference type="Gene3D" id="1.10.10.1230">
    <property type="entry name" value="Penicillin-binding protein, N-terminal non-catalytic domain, head sub-domain"/>
    <property type="match status" value="1"/>
</dbReference>
<dbReference type="GO" id="GO:0071555">
    <property type="term" value="P:cell wall organization"/>
    <property type="evidence" value="ECO:0007669"/>
    <property type="project" value="UniProtKB-KW"/>
</dbReference>
<dbReference type="InterPro" id="IPR001460">
    <property type="entry name" value="PCN-bd_Tpept"/>
</dbReference>
<proteinExistence type="inferred from homology"/>
<evidence type="ECO:0000256" key="10">
    <source>
        <dbReference type="ARBA" id="ARBA00022989"/>
    </source>
</evidence>
<feature type="domain" description="Penicillin-binding protein dimerisation" evidence="16">
    <location>
        <begin position="57"/>
        <end position="311"/>
    </location>
</feature>
<dbReference type="GO" id="GO:0008658">
    <property type="term" value="F:penicillin binding"/>
    <property type="evidence" value="ECO:0007669"/>
    <property type="project" value="InterPro"/>
</dbReference>
<keyword evidence="9" id="KW-0573">Peptidoglycan synthesis</keyword>
<dbReference type="SUPFAM" id="SSF56519">
    <property type="entry name" value="Penicillin binding protein dimerisation domain"/>
    <property type="match status" value="1"/>
</dbReference>
<dbReference type="InterPro" id="IPR005311">
    <property type="entry name" value="PBP_dimer"/>
</dbReference>
<evidence type="ECO:0000256" key="9">
    <source>
        <dbReference type="ARBA" id="ARBA00022984"/>
    </source>
</evidence>
<protein>
    <recommendedName>
        <fullName evidence="5">serine-type D-Ala-D-Ala carboxypeptidase</fullName>
        <ecNumber evidence="5">3.4.16.4</ecNumber>
    </recommendedName>
</protein>
<dbReference type="InterPro" id="IPR012338">
    <property type="entry name" value="Beta-lactam/transpept-like"/>
</dbReference>
<keyword evidence="6" id="KW-1003">Cell membrane</keyword>
<dbReference type="GO" id="GO:0009252">
    <property type="term" value="P:peptidoglycan biosynthetic process"/>
    <property type="evidence" value="ECO:0007669"/>
    <property type="project" value="UniProtKB-KW"/>
</dbReference>
<dbReference type="GO" id="GO:0009002">
    <property type="term" value="F:serine-type D-Ala-D-Ala carboxypeptidase activity"/>
    <property type="evidence" value="ECO:0007669"/>
    <property type="project" value="UniProtKB-EC"/>
</dbReference>
<comment type="catalytic activity">
    <reaction evidence="13">
        <text>Preferential cleavage: (Ac)2-L-Lys-D-Ala-|-D-Ala. Also transpeptidation of peptidyl-alanyl moieties that are N-acyl substituents of D-alanine.</text>
        <dbReference type="EC" id="3.4.16.4"/>
    </reaction>
</comment>
<dbReference type="GO" id="GO:0008360">
    <property type="term" value="P:regulation of cell shape"/>
    <property type="evidence" value="ECO:0007669"/>
    <property type="project" value="UniProtKB-KW"/>
</dbReference>
<evidence type="ECO:0000256" key="7">
    <source>
        <dbReference type="ARBA" id="ARBA00022692"/>
    </source>
</evidence>
<accession>A0A917Y1I4</accession>
<keyword evidence="18" id="KW-1185">Reference proteome</keyword>
<evidence type="ECO:0000256" key="11">
    <source>
        <dbReference type="ARBA" id="ARBA00023136"/>
    </source>
</evidence>
<organism evidence="17 18">
    <name type="scientific">Oceanobacillus indicireducens</name>
    <dbReference type="NCBI Taxonomy" id="1004261"/>
    <lineage>
        <taxon>Bacteria</taxon>
        <taxon>Bacillati</taxon>
        <taxon>Bacillota</taxon>
        <taxon>Bacilli</taxon>
        <taxon>Bacillales</taxon>
        <taxon>Bacillaceae</taxon>
        <taxon>Oceanobacillus</taxon>
    </lineage>
</organism>
<dbReference type="Pfam" id="PF03717">
    <property type="entry name" value="PBP_dimer"/>
    <property type="match status" value="1"/>
</dbReference>
<evidence type="ECO:0000259" key="16">
    <source>
        <dbReference type="Pfam" id="PF03717"/>
    </source>
</evidence>
<evidence type="ECO:0000256" key="6">
    <source>
        <dbReference type="ARBA" id="ARBA00022475"/>
    </source>
</evidence>
<evidence type="ECO:0000259" key="15">
    <source>
        <dbReference type="Pfam" id="PF00905"/>
    </source>
</evidence>
<comment type="subcellular location">
    <subcellularLocation>
        <location evidence="2">Cell membrane</location>
    </subcellularLocation>
    <subcellularLocation>
        <location evidence="1">Membrane</location>
        <topology evidence="1">Single-pass membrane protein</topology>
    </subcellularLocation>
</comment>
<reference evidence="17" key="2">
    <citation type="submission" date="2020-09" db="EMBL/GenBank/DDBJ databases">
        <authorList>
            <person name="Sun Q."/>
            <person name="Ohkuma M."/>
        </authorList>
    </citation>
    <scope>NUCLEOTIDE SEQUENCE</scope>
    <source>
        <strain evidence="17">JCM 17251</strain>
    </source>
</reference>
<gene>
    <name evidence="17" type="ORF">GCM10007971_31060</name>
</gene>
<evidence type="ECO:0000256" key="4">
    <source>
        <dbReference type="ARBA" id="ARBA00007171"/>
    </source>
</evidence>
<keyword evidence="12" id="KW-0961">Cell wall biogenesis/degradation</keyword>
<reference evidence="17" key="1">
    <citation type="journal article" date="2014" name="Int. J. Syst. Evol. Microbiol.">
        <title>Complete genome sequence of Corynebacterium casei LMG S-19264T (=DSM 44701T), isolated from a smear-ripened cheese.</title>
        <authorList>
            <consortium name="US DOE Joint Genome Institute (JGI-PGF)"/>
            <person name="Walter F."/>
            <person name="Albersmeier A."/>
            <person name="Kalinowski J."/>
            <person name="Ruckert C."/>
        </authorList>
    </citation>
    <scope>NUCLEOTIDE SEQUENCE</scope>
    <source>
        <strain evidence="17">JCM 17251</strain>
    </source>
</reference>
<evidence type="ECO:0000256" key="8">
    <source>
        <dbReference type="ARBA" id="ARBA00022960"/>
    </source>
</evidence>
<keyword evidence="8" id="KW-0133">Cell shape</keyword>
<dbReference type="PANTHER" id="PTHR30627:SF2">
    <property type="entry name" value="PEPTIDOGLYCAN D,D-TRANSPEPTIDASE MRDA"/>
    <property type="match status" value="1"/>
</dbReference>
<evidence type="ECO:0000256" key="5">
    <source>
        <dbReference type="ARBA" id="ARBA00012448"/>
    </source>
</evidence>
<dbReference type="AlphaFoldDB" id="A0A917Y1I4"/>
<evidence type="ECO:0000256" key="13">
    <source>
        <dbReference type="ARBA" id="ARBA00034000"/>
    </source>
</evidence>